<keyword evidence="7 10" id="KW-0720">Serine protease</keyword>
<feature type="domain" description="Peptidase S8/S53" evidence="12">
    <location>
        <begin position="139"/>
        <end position="570"/>
    </location>
</feature>
<dbReference type="InterPro" id="IPR036852">
    <property type="entry name" value="Peptidase_S8/S53_dom_sf"/>
</dbReference>
<dbReference type="PROSITE" id="PS00137">
    <property type="entry name" value="SUBTILASE_HIS"/>
    <property type="match status" value="1"/>
</dbReference>
<proteinExistence type="inferred from homology"/>
<dbReference type="Gene3D" id="3.40.50.200">
    <property type="entry name" value="Peptidase S8/S53 domain"/>
    <property type="match status" value="1"/>
</dbReference>
<organism evidence="16 17">
    <name type="scientific">Capsicum annuum</name>
    <name type="common">Capsicum pepper</name>
    <dbReference type="NCBI Taxonomy" id="4072"/>
    <lineage>
        <taxon>Eukaryota</taxon>
        <taxon>Viridiplantae</taxon>
        <taxon>Streptophyta</taxon>
        <taxon>Embryophyta</taxon>
        <taxon>Tracheophyta</taxon>
        <taxon>Spermatophyta</taxon>
        <taxon>Magnoliopsida</taxon>
        <taxon>eudicotyledons</taxon>
        <taxon>Gunneridae</taxon>
        <taxon>Pentapetalae</taxon>
        <taxon>asterids</taxon>
        <taxon>lamiids</taxon>
        <taxon>Solanales</taxon>
        <taxon>Solanaceae</taxon>
        <taxon>Solanoideae</taxon>
        <taxon>Capsiceae</taxon>
        <taxon>Capsicum</taxon>
    </lineage>
</organism>
<comment type="subcellular location">
    <subcellularLocation>
        <location evidence="1">Secreted</location>
    </subcellularLocation>
</comment>
<evidence type="ECO:0000256" key="9">
    <source>
        <dbReference type="PIRSR" id="PIRSR615500-1"/>
    </source>
</evidence>
<dbReference type="GO" id="GO:0004252">
    <property type="term" value="F:serine-type endopeptidase activity"/>
    <property type="evidence" value="ECO:0000318"/>
    <property type="project" value="GO_Central"/>
</dbReference>
<dbReference type="SMR" id="A0A1U8FPM3"/>
<evidence type="ECO:0000259" key="12">
    <source>
        <dbReference type="Pfam" id="PF00082"/>
    </source>
</evidence>
<name>A0A1U8FPM3_CAPAN</name>
<evidence type="ECO:0000256" key="5">
    <source>
        <dbReference type="ARBA" id="ARBA00022729"/>
    </source>
</evidence>
<evidence type="ECO:0000313" key="17">
    <source>
        <dbReference type="Proteomes" id="UP000222542"/>
    </source>
</evidence>
<dbReference type="AlphaFoldDB" id="A0A1U8FPM3"/>
<gene>
    <name evidence="16" type="ORF">T459_05368</name>
</gene>
<feature type="chain" id="PRO_5030035512" description="Subtilisin-like protease SBT1.7" evidence="11">
    <location>
        <begin position="23"/>
        <end position="745"/>
    </location>
</feature>
<feature type="domain" description="PA" evidence="13">
    <location>
        <begin position="379"/>
        <end position="453"/>
    </location>
</feature>
<dbReference type="CDD" id="cd04852">
    <property type="entry name" value="Peptidases_S8_3"/>
    <property type="match status" value="1"/>
</dbReference>
<reference evidence="16 17" key="1">
    <citation type="journal article" date="2014" name="Nat. Genet.">
        <title>Genome sequence of the hot pepper provides insights into the evolution of pungency in Capsicum species.</title>
        <authorList>
            <person name="Kim S."/>
            <person name="Park M."/>
            <person name="Yeom S.I."/>
            <person name="Kim Y.M."/>
            <person name="Lee J.M."/>
            <person name="Lee H.A."/>
            <person name="Seo E."/>
            <person name="Choi J."/>
            <person name="Cheong K."/>
            <person name="Kim K.T."/>
            <person name="Jung K."/>
            <person name="Lee G.W."/>
            <person name="Oh S.K."/>
            <person name="Bae C."/>
            <person name="Kim S.B."/>
            <person name="Lee H.Y."/>
            <person name="Kim S.Y."/>
            <person name="Kim M.S."/>
            <person name="Kang B.C."/>
            <person name="Jo Y.D."/>
            <person name="Yang H.B."/>
            <person name="Jeong H.J."/>
            <person name="Kang W.H."/>
            <person name="Kwon J.K."/>
            <person name="Shin C."/>
            <person name="Lim J.Y."/>
            <person name="Park J.H."/>
            <person name="Huh J.H."/>
            <person name="Kim J.S."/>
            <person name="Kim B.D."/>
            <person name="Cohen O."/>
            <person name="Paran I."/>
            <person name="Suh M.C."/>
            <person name="Lee S.B."/>
            <person name="Kim Y.K."/>
            <person name="Shin Y."/>
            <person name="Noh S.J."/>
            <person name="Park J."/>
            <person name="Seo Y.S."/>
            <person name="Kwon S.Y."/>
            <person name="Kim H.A."/>
            <person name="Park J.M."/>
            <person name="Kim H.J."/>
            <person name="Choi S.B."/>
            <person name="Bosland P.W."/>
            <person name="Reeves G."/>
            <person name="Jo S.H."/>
            <person name="Lee B.W."/>
            <person name="Cho H.T."/>
            <person name="Choi H.S."/>
            <person name="Lee M.S."/>
            <person name="Yu Y."/>
            <person name="Do Choi Y."/>
            <person name="Park B.S."/>
            <person name="van Deynze A."/>
            <person name="Ashrafi H."/>
            <person name="Hill T."/>
            <person name="Kim W.T."/>
            <person name="Pai H.S."/>
            <person name="Ahn H.K."/>
            <person name="Yeam I."/>
            <person name="Giovannoni J.J."/>
            <person name="Rose J.K."/>
            <person name="Sorensen I."/>
            <person name="Lee S.J."/>
            <person name="Kim R.W."/>
            <person name="Choi I.Y."/>
            <person name="Choi B.S."/>
            <person name="Lim J.S."/>
            <person name="Lee Y.H."/>
            <person name="Choi D."/>
        </authorList>
    </citation>
    <scope>NUCLEOTIDE SEQUENCE [LARGE SCALE GENOMIC DNA]</scope>
    <source>
        <strain evidence="17">cv. CM334</strain>
    </source>
</reference>
<evidence type="ECO:0000256" key="4">
    <source>
        <dbReference type="ARBA" id="ARBA00022670"/>
    </source>
</evidence>
<reference evidence="16 17" key="2">
    <citation type="journal article" date="2017" name="Genome Biol.">
        <title>New reference genome sequences of hot pepper reveal the massive evolution of plant disease-resistance genes by retroduplication.</title>
        <authorList>
            <person name="Kim S."/>
            <person name="Park J."/>
            <person name="Yeom S.I."/>
            <person name="Kim Y.M."/>
            <person name="Seo E."/>
            <person name="Kim K.T."/>
            <person name="Kim M.S."/>
            <person name="Lee J.M."/>
            <person name="Cheong K."/>
            <person name="Shin H.S."/>
            <person name="Kim S.B."/>
            <person name="Han K."/>
            <person name="Lee J."/>
            <person name="Park M."/>
            <person name="Lee H.A."/>
            <person name="Lee H.Y."/>
            <person name="Lee Y."/>
            <person name="Oh S."/>
            <person name="Lee J.H."/>
            <person name="Choi E."/>
            <person name="Choi E."/>
            <person name="Lee S.E."/>
            <person name="Jeon J."/>
            <person name="Kim H."/>
            <person name="Choi G."/>
            <person name="Song H."/>
            <person name="Lee J."/>
            <person name="Lee S.C."/>
            <person name="Kwon J.K."/>
            <person name="Lee H.Y."/>
            <person name="Koo N."/>
            <person name="Hong Y."/>
            <person name="Kim R.W."/>
            <person name="Kang W.H."/>
            <person name="Huh J.H."/>
            <person name="Kang B.C."/>
            <person name="Yang T.J."/>
            <person name="Lee Y.H."/>
            <person name="Bennetzen J.L."/>
            <person name="Choi D."/>
        </authorList>
    </citation>
    <scope>NUCLEOTIDE SEQUENCE [LARGE SCALE GENOMIC DNA]</scope>
    <source>
        <strain evidence="17">cv. CM334</strain>
    </source>
</reference>
<dbReference type="Pfam" id="PF17766">
    <property type="entry name" value="fn3_6"/>
    <property type="match status" value="1"/>
</dbReference>
<dbReference type="Gramene" id="PHT90255">
    <property type="protein sequence ID" value="PHT90255"/>
    <property type="gene ID" value="T459_05368"/>
</dbReference>
<dbReference type="InterPro" id="IPR000209">
    <property type="entry name" value="Peptidase_S8/S53_dom"/>
</dbReference>
<dbReference type="Gene3D" id="3.50.30.30">
    <property type="match status" value="1"/>
</dbReference>
<feature type="domain" description="Subtilisin-like protease fibronectin type-III" evidence="15">
    <location>
        <begin position="646"/>
        <end position="741"/>
    </location>
</feature>
<dbReference type="GO" id="GO:0006508">
    <property type="term" value="P:proteolysis"/>
    <property type="evidence" value="ECO:0007669"/>
    <property type="project" value="UniProtKB-KW"/>
</dbReference>
<dbReference type="SUPFAM" id="SSF52025">
    <property type="entry name" value="PA domain"/>
    <property type="match status" value="1"/>
</dbReference>
<feature type="active site" description="Charge relay system" evidence="9 10">
    <location>
        <position position="534"/>
    </location>
</feature>
<feature type="signal peptide" evidence="11">
    <location>
        <begin position="1"/>
        <end position="22"/>
    </location>
</feature>
<evidence type="ECO:0000259" key="13">
    <source>
        <dbReference type="Pfam" id="PF02225"/>
    </source>
</evidence>
<keyword evidence="4 10" id="KW-0645">Protease</keyword>
<evidence type="ECO:0000256" key="1">
    <source>
        <dbReference type="ARBA" id="ARBA00004613"/>
    </source>
</evidence>
<sequence length="745" mass="80196">MALKLLLSVIFILSLSSSLIHASNTNQQSNSDIYIVHLESFHGQLFSDLDSLQTWHHSFLPPKKTIPKDSSSSRIVYSYRYVLNGFAARLTPEEAELLQEMEGIISVRPQRLLHARTTHSTHFMGLHQNLGFWESINYGKGMIIGFLDTGITPDHPSFHDEGVPPPPAKWKGKCEFNFTTACNNKLIGARYFQEFGNGTPLDENGHGTHVSSTAAGNFVNGANVFGLANGTASGVAPLAHVAMYKVCDASTACSESDTFAAMDAAIEDGVDVISISIDDISRPFWEDSIALCSFTAIQNGILVSTTAGNTGPEHGTVANGAPWLLTIGASTTDRKLRATVLLGNGEEIDGESAFQPEDFYQTLLPLVFPGTNTSDLMAPFCSAESLKNIDVTGKIVFCEAGGKIKRLDIGHCVKDAGGAGMILMNEEPQGFTVQAEPHVLPAAHISFLDGLKIKAYMNSTATPMASFLFKGTIFGDDHAPAVAAFSSRGPFPESPGILKPDIIGPGISILAAWPTSVENNNNTKSTFDTLSGTSISCPHLSGVVTLIKSAHPEWSPSAIKSALMTTADLVNLGNNPIEDERGLRADFFATGAGHVNPLRANDPGLIYDIQPNDYKPYLCGLYPSRAVSLIVLQDVNCSSTIPEAALNYPSFSIRLGSDLQAYTRTVTNVGEPISSYALEIVPPQGVDVKVEPSTLHFSEMYQKITYQVTFNRSISGINATFVQGFLKWTSSKHFVRSPIVVSLVP</sequence>
<evidence type="ECO:0000256" key="7">
    <source>
        <dbReference type="ARBA" id="ARBA00022825"/>
    </source>
</evidence>
<dbReference type="KEGG" id="cann:107858105"/>
<dbReference type="InterPro" id="IPR041469">
    <property type="entry name" value="Subtilisin-like_FN3"/>
</dbReference>
<evidence type="ECO:0000256" key="10">
    <source>
        <dbReference type="PROSITE-ProRule" id="PRU01240"/>
    </source>
</evidence>
<dbReference type="Proteomes" id="UP000222542">
    <property type="component" value="Unassembled WGS sequence"/>
</dbReference>
<evidence type="ECO:0000256" key="2">
    <source>
        <dbReference type="ARBA" id="ARBA00011073"/>
    </source>
</evidence>
<evidence type="ECO:0000256" key="11">
    <source>
        <dbReference type="SAM" id="SignalP"/>
    </source>
</evidence>
<dbReference type="PROSITE" id="PS00136">
    <property type="entry name" value="SUBTILASE_ASP"/>
    <property type="match status" value="1"/>
</dbReference>
<dbReference type="InterPro" id="IPR003137">
    <property type="entry name" value="PA_domain"/>
</dbReference>
<dbReference type="InterPro" id="IPR046450">
    <property type="entry name" value="PA_dom_sf"/>
</dbReference>
<dbReference type="InterPro" id="IPR023827">
    <property type="entry name" value="Peptidase_S8_Asp-AS"/>
</dbReference>
<keyword evidence="3" id="KW-0964">Secreted</keyword>
<dbReference type="Gene3D" id="3.30.70.80">
    <property type="entry name" value="Peptidase S8 propeptide/proteinase inhibitor I9"/>
    <property type="match status" value="1"/>
</dbReference>
<comment type="caution">
    <text evidence="16">The sequence shown here is derived from an EMBL/GenBank/DDBJ whole genome shotgun (WGS) entry which is preliminary data.</text>
</comment>
<evidence type="ECO:0000313" key="16">
    <source>
        <dbReference type="EMBL" id="PHT90255.1"/>
    </source>
</evidence>
<dbReference type="InterPro" id="IPR037045">
    <property type="entry name" value="S8pro/Inhibitor_I9_sf"/>
</dbReference>
<dbReference type="InterPro" id="IPR022398">
    <property type="entry name" value="Peptidase_S8_His-AS"/>
</dbReference>
<evidence type="ECO:0000256" key="6">
    <source>
        <dbReference type="ARBA" id="ARBA00022801"/>
    </source>
</evidence>
<dbReference type="PANTHER" id="PTHR10795">
    <property type="entry name" value="PROPROTEIN CONVERTASE SUBTILISIN/KEXIN"/>
    <property type="match status" value="1"/>
</dbReference>
<dbReference type="SUPFAM" id="SSF52743">
    <property type="entry name" value="Subtilisin-like"/>
    <property type="match status" value="1"/>
</dbReference>
<protein>
    <recommendedName>
        <fullName evidence="18">Subtilisin-like protease SBT1.7</fullName>
    </recommendedName>
</protein>
<feature type="active site" description="Charge relay system" evidence="9 10">
    <location>
        <position position="148"/>
    </location>
</feature>
<evidence type="ECO:0000259" key="14">
    <source>
        <dbReference type="Pfam" id="PF05922"/>
    </source>
</evidence>
<evidence type="ECO:0008006" key="18">
    <source>
        <dbReference type="Google" id="ProtNLM"/>
    </source>
</evidence>
<evidence type="ECO:0000259" key="15">
    <source>
        <dbReference type="Pfam" id="PF17766"/>
    </source>
</evidence>
<comment type="similarity">
    <text evidence="2 10">Belongs to the peptidase S8 family.</text>
</comment>
<evidence type="ECO:0000256" key="3">
    <source>
        <dbReference type="ARBA" id="ARBA00022525"/>
    </source>
</evidence>
<keyword evidence="6 10" id="KW-0378">Hydrolase</keyword>
<dbReference type="InterPro" id="IPR015500">
    <property type="entry name" value="Peptidase_S8_subtilisin-rel"/>
</dbReference>
<dbReference type="PROSITE" id="PS51892">
    <property type="entry name" value="SUBTILASE"/>
    <property type="match status" value="1"/>
</dbReference>
<dbReference type="InterPro" id="IPR045051">
    <property type="entry name" value="SBT"/>
</dbReference>
<dbReference type="Pfam" id="PF02225">
    <property type="entry name" value="PA"/>
    <property type="match status" value="1"/>
</dbReference>
<dbReference type="CDD" id="cd02120">
    <property type="entry name" value="PA_subtilisin_like"/>
    <property type="match status" value="1"/>
</dbReference>
<dbReference type="PRINTS" id="PR00723">
    <property type="entry name" value="SUBTILISIN"/>
</dbReference>
<keyword evidence="17" id="KW-1185">Reference proteome</keyword>
<dbReference type="OrthoDB" id="206201at2759"/>
<dbReference type="OMA" id="PFWEDSI"/>
<dbReference type="EMBL" id="AYRZ02000002">
    <property type="protein sequence ID" value="PHT90255.1"/>
    <property type="molecule type" value="Genomic_DNA"/>
</dbReference>
<feature type="active site" description="Charge relay system" evidence="9 10">
    <location>
        <position position="206"/>
    </location>
</feature>
<feature type="domain" description="Inhibitor I9" evidence="14">
    <location>
        <begin position="34"/>
        <end position="114"/>
    </location>
</feature>
<dbReference type="Pfam" id="PF05922">
    <property type="entry name" value="Inhibitor_I9"/>
    <property type="match status" value="1"/>
</dbReference>
<accession>A0A1U8FPM3</accession>
<keyword evidence="5 11" id="KW-0732">Signal</keyword>
<keyword evidence="8" id="KW-0325">Glycoprotein</keyword>
<dbReference type="GO" id="GO:0005576">
    <property type="term" value="C:extracellular region"/>
    <property type="evidence" value="ECO:0000318"/>
    <property type="project" value="GO_Central"/>
</dbReference>
<dbReference type="Gene3D" id="2.60.40.2310">
    <property type="match status" value="1"/>
</dbReference>
<evidence type="ECO:0000256" key="8">
    <source>
        <dbReference type="ARBA" id="ARBA00023180"/>
    </source>
</evidence>
<dbReference type="Pfam" id="PF00082">
    <property type="entry name" value="Peptidase_S8"/>
    <property type="match status" value="1"/>
</dbReference>
<dbReference type="InterPro" id="IPR010259">
    <property type="entry name" value="S8pro/Inhibitor_I9"/>
</dbReference>
<dbReference type="InterPro" id="IPR034197">
    <property type="entry name" value="Peptidases_S8_3"/>
</dbReference>